<sequence length="327" mass="35940">MGRSRKKTRHSRFNLKNSDNHDQRHNRDRDDDFMMHGVEHNKPALPKQSRRRGYSNDNNNSNNGRAGRGRAVRKRNVFDPFDDTLFKNLNLGGSVYQDQQGPKFQQRPRNQNRKRNRSQHDRDDYPQHQGGSHSPPRANSQGANNDAQSQRRAHGKNIFLPSPPSTPPSSQSSSLAGLGRPRFCLECSAVRRANLILRDLFSAALTRASGVLDSWGDEVGVSRGSGDEMDWQPEPVVRVLILAADPTTGLPCDAGAEWQQQPSYNAGYGGGAAETSRLTTSPGANRGGGLFPSGNSNVFLGGMINDAFGPQSARMMTPPDTPPFLIA</sequence>
<protein>
    <submittedName>
        <fullName evidence="2">Uncharacterized protein</fullName>
    </submittedName>
</protein>
<feature type="compositionally biased region" description="Polar residues" evidence="1">
    <location>
        <begin position="129"/>
        <end position="150"/>
    </location>
</feature>
<name>A0A439CY32_9PEZI</name>
<accession>A0A439CY32</accession>
<keyword evidence="3" id="KW-1185">Reference proteome</keyword>
<dbReference type="EMBL" id="RYZI01000279">
    <property type="protein sequence ID" value="RWA07144.1"/>
    <property type="molecule type" value="Genomic_DNA"/>
</dbReference>
<comment type="caution">
    <text evidence="2">The sequence shown here is derived from an EMBL/GenBank/DDBJ whole genome shotgun (WGS) entry which is preliminary data.</text>
</comment>
<feature type="compositionally biased region" description="Basic residues" evidence="1">
    <location>
        <begin position="1"/>
        <end position="13"/>
    </location>
</feature>
<dbReference type="Proteomes" id="UP000286045">
    <property type="component" value="Unassembled WGS sequence"/>
</dbReference>
<reference evidence="2 3" key="1">
    <citation type="submission" date="2018-12" db="EMBL/GenBank/DDBJ databases">
        <title>Draft genome sequence of Xylaria grammica IHI A82.</title>
        <authorList>
            <person name="Buettner E."/>
            <person name="Kellner H."/>
        </authorList>
    </citation>
    <scope>NUCLEOTIDE SEQUENCE [LARGE SCALE GENOMIC DNA]</scope>
    <source>
        <strain evidence="2 3">IHI A82</strain>
    </source>
</reference>
<feature type="region of interest" description="Disordered" evidence="1">
    <location>
        <begin position="1"/>
        <end position="74"/>
    </location>
</feature>
<proteinExistence type="predicted"/>
<dbReference type="AlphaFoldDB" id="A0A439CY32"/>
<evidence type="ECO:0000313" key="2">
    <source>
        <dbReference type="EMBL" id="RWA07144.1"/>
    </source>
</evidence>
<feature type="compositionally biased region" description="Low complexity" evidence="1">
    <location>
        <begin position="55"/>
        <end position="65"/>
    </location>
</feature>
<gene>
    <name evidence="2" type="ORF">EKO27_g7959</name>
</gene>
<organism evidence="2 3">
    <name type="scientific">Xylaria grammica</name>
    <dbReference type="NCBI Taxonomy" id="363999"/>
    <lineage>
        <taxon>Eukaryota</taxon>
        <taxon>Fungi</taxon>
        <taxon>Dikarya</taxon>
        <taxon>Ascomycota</taxon>
        <taxon>Pezizomycotina</taxon>
        <taxon>Sordariomycetes</taxon>
        <taxon>Xylariomycetidae</taxon>
        <taxon>Xylariales</taxon>
        <taxon>Xylariaceae</taxon>
        <taxon>Xylaria</taxon>
    </lineage>
</organism>
<evidence type="ECO:0000256" key="1">
    <source>
        <dbReference type="SAM" id="MobiDB-lite"/>
    </source>
</evidence>
<feature type="region of interest" description="Disordered" evidence="1">
    <location>
        <begin position="93"/>
        <end position="177"/>
    </location>
</feature>
<feature type="compositionally biased region" description="Basic and acidic residues" evidence="1">
    <location>
        <begin position="18"/>
        <end position="42"/>
    </location>
</feature>
<evidence type="ECO:0000313" key="3">
    <source>
        <dbReference type="Proteomes" id="UP000286045"/>
    </source>
</evidence>